<evidence type="ECO:0000313" key="2">
    <source>
        <dbReference type="EMBL" id="CCD27405.1"/>
    </source>
</evidence>
<evidence type="ECO:0000313" key="3">
    <source>
        <dbReference type="Proteomes" id="UP000000689"/>
    </source>
</evidence>
<dbReference type="KEGG" id="ndi:NDAI_0K02140"/>
<dbReference type="Proteomes" id="UP000000689">
    <property type="component" value="Chromosome 11"/>
</dbReference>
<dbReference type="GeneID" id="11497850"/>
<dbReference type="AlphaFoldDB" id="G0WHZ4"/>
<dbReference type="EMBL" id="HE580277">
    <property type="protein sequence ID" value="CCD27405.1"/>
    <property type="molecule type" value="Genomic_DNA"/>
</dbReference>
<name>G0WHZ4_NAUDC</name>
<feature type="transmembrane region" description="Helical" evidence="1">
    <location>
        <begin position="138"/>
        <end position="161"/>
    </location>
</feature>
<reference evidence="2 3" key="1">
    <citation type="journal article" date="2011" name="Proc. Natl. Acad. Sci. U.S.A.">
        <title>Evolutionary erosion of yeast sex chromosomes by mating-type switching accidents.</title>
        <authorList>
            <person name="Gordon J.L."/>
            <person name="Armisen D."/>
            <person name="Proux-Wera E."/>
            <person name="Oheigeartaigh S.S."/>
            <person name="Byrne K.P."/>
            <person name="Wolfe K.H."/>
        </authorList>
    </citation>
    <scope>NUCLEOTIDE SEQUENCE [LARGE SCALE GENOMIC DNA]</scope>
    <source>
        <strain evidence="3">ATCC 10597 / BCRC 20456 / CBS 421 / NBRC 0211 / NRRL Y-12639</strain>
    </source>
</reference>
<dbReference type="RefSeq" id="XP_003672648.1">
    <property type="nucleotide sequence ID" value="XM_003672600.1"/>
</dbReference>
<feature type="transmembrane region" description="Helical" evidence="1">
    <location>
        <begin position="105"/>
        <end position="132"/>
    </location>
</feature>
<accession>G0WHZ4</accession>
<keyword evidence="1" id="KW-0812">Transmembrane</keyword>
<organism evidence="2 3">
    <name type="scientific">Naumovozyma dairenensis (strain ATCC 10597 / BCRC 20456 / CBS 421 / NBRC 0211 / NRRL Y-12639)</name>
    <name type="common">Saccharomyces dairenensis</name>
    <dbReference type="NCBI Taxonomy" id="1071378"/>
    <lineage>
        <taxon>Eukaryota</taxon>
        <taxon>Fungi</taxon>
        <taxon>Dikarya</taxon>
        <taxon>Ascomycota</taxon>
        <taxon>Saccharomycotina</taxon>
        <taxon>Saccharomycetes</taxon>
        <taxon>Saccharomycetales</taxon>
        <taxon>Saccharomycetaceae</taxon>
        <taxon>Naumovozyma</taxon>
    </lineage>
</organism>
<keyword evidence="1" id="KW-1133">Transmembrane helix</keyword>
<dbReference type="HOGENOM" id="CLU_1619489_0_0_1"/>
<proteinExistence type="predicted"/>
<keyword evidence="3" id="KW-1185">Reference proteome</keyword>
<keyword evidence="1" id="KW-0472">Membrane</keyword>
<gene>
    <name evidence="2" type="primary">NDAI0K02140</name>
    <name evidence="2" type="ordered locus">NDAI_0K02140</name>
</gene>
<protein>
    <submittedName>
        <fullName evidence="2">Uncharacterized protein</fullName>
    </submittedName>
</protein>
<sequence>MRIVRYISESKMDKVVKRIMYAKPANFLYILKKFSTLLHDVRENGPESSKEMIVRNHNITNEDGSDREVAQWLDNMINKGMNKNGEIAAVKRFVRHVQISKETAAALSIFGAVAHACVLTAGGICVVLMIAMGIGMTFWVIHLIRELTDLFPFSIFILYYICIL</sequence>
<evidence type="ECO:0000256" key="1">
    <source>
        <dbReference type="SAM" id="Phobius"/>
    </source>
</evidence>